<evidence type="ECO:0000313" key="3">
    <source>
        <dbReference type="EMBL" id="QIE86141.1"/>
    </source>
</evidence>
<sequence>MANDQRGASSATFVQDLRSLVAPARSEKGLSEIPPKGALPAQRGRADYQAKATASGGGVAGPLQEVNVDLREYHEYRNVPTSDGLFVFLEQPIKKIVLRDANGDDVAFIYQQEPL</sequence>
<evidence type="ECO:0000313" key="4">
    <source>
        <dbReference type="Proteomes" id="UP000501063"/>
    </source>
</evidence>
<reference evidence="2 5" key="2">
    <citation type="submission" date="2020-11" db="EMBL/GenBank/DDBJ databases">
        <title>Enhanced detection system for hospital associated transmission using whole genome sequencing surveillance.</title>
        <authorList>
            <person name="Harrison L.H."/>
            <person name="Van Tyne D."/>
            <person name="Marsh J.W."/>
            <person name="Griffith M.P."/>
            <person name="Snyder D.J."/>
            <person name="Cooper V.S."/>
            <person name="Mustapha M."/>
        </authorList>
    </citation>
    <scope>NUCLEOTIDE SEQUENCE [LARGE SCALE GENOMIC DNA]</scope>
    <source>
        <strain evidence="2 5">PSA00705</strain>
    </source>
</reference>
<dbReference type="EMBL" id="JADTFC010000061">
    <property type="protein sequence ID" value="MBG6289988.1"/>
    <property type="molecule type" value="Genomic_DNA"/>
</dbReference>
<evidence type="ECO:0000313" key="5">
    <source>
        <dbReference type="Proteomes" id="UP000608450"/>
    </source>
</evidence>
<dbReference type="RefSeq" id="WP_024767740.1">
    <property type="nucleotide sequence ID" value="NZ_CP049140.1"/>
</dbReference>
<dbReference type="Proteomes" id="UP000608450">
    <property type="component" value="Unassembled WGS sequence"/>
</dbReference>
<dbReference type="KEGG" id="pnt:G5B91_07640"/>
<evidence type="ECO:0000313" key="2">
    <source>
        <dbReference type="EMBL" id="MBG6289988.1"/>
    </source>
</evidence>
<name>A0A6G6IV77_PSENT</name>
<evidence type="ECO:0000256" key="1">
    <source>
        <dbReference type="SAM" id="MobiDB-lite"/>
    </source>
</evidence>
<feature type="region of interest" description="Disordered" evidence="1">
    <location>
        <begin position="25"/>
        <end position="61"/>
    </location>
</feature>
<dbReference type="EMBL" id="CP049140">
    <property type="protein sequence ID" value="QIE86141.1"/>
    <property type="molecule type" value="Genomic_DNA"/>
</dbReference>
<gene>
    <name evidence="3" type="ORF">G5B91_07640</name>
    <name evidence="2" type="ORF">I5I61_21245</name>
</gene>
<dbReference type="AlphaFoldDB" id="A0A6G6IV77"/>
<proteinExistence type="predicted"/>
<accession>A0A6G6IV77</accession>
<reference evidence="3 4" key="1">
    <citation type="submission" date="2020-02" db="EMBL/GenBank/DDBJ databases">
        <title>Integrative conjugative elements (ICEs) and plasmids drive adaptation of Pseudomonas nitroreducens strain HBP1 to wastewater environment.</title>
        <authorList>
            <person name="Sentchilo V."/>
            <person name="Carraro N."/>
            <person name="Bertelli C."/>
            <person name="van der Meer J.R."/>
        </authorList>
    </citation>
    <scope>NUCLEOTIDE SEQUENCE [LARGE SCALE GENOMIC DNA]</scope>
    <source>
        <strain evidence="3 4">HBP1</strain>
    </source>
</reference>
<dbReference type="Proteomes" id="UP000501063">
    <property type="component" value="Chromosome"/>
</dbReference>
<keyword evidence="5" id="KW-1185">Reference proteome</keyword>
<protein>
    <submittedName>
        <fullName evidence="3">Uncharacterized protein</fullName>
    </submittedName>
</protein>
<organism evidence="3 4">
    <name type="scientific">Pseudomonas nitroreducens</name>
    <dbReference type="NCBI Taxonomy" id="46680"/>
    <lineage>
        <taxon>Bacteria</taxon>
        <taxon>Pseudomonadati</taxon>
        <taxon>Pseudomonadota</taxon>
        <taxon>Gammaproteobacteria</taxon>
        <taxon>Pseudomonadales</taxon>
        <taxon>Pseudomonadaceae</taxon>
        <taxon>Pseudomonas</taxon>
    </lineage>
</organism>